<reference evidence="2 3" key="1">
    <citation type="submission" date="2018-08" db="EMBL/GenBank/DDBJ databases">
        <title>Draft genome of the lignicolous fungus Coniochaeta pulveracea.</title>
        <authorList>
            <person name="Borstlap C.J."/>
            <person name="De Witt R.N."/>
            <person name="Botha A."/>
            <person name="Volschenk H."/>
        </authorList>
    </citation>
    <scope>NUCLEOTIDE SEQUENCE [LARGE SCALE GENOMIC DNA]</scope>
    <source>
        <strain evidence="2 3">CAB683</strain>
    </source>
</reference>
<sequence>MHLSFLPILLLGALTITAKELGYWTLRGFTHICTSDNSACVVRLVVLENPNGNMDPDPNDPGTTCLFAVYPEAGKSAADSGWNDSRCSNESPQYRINGGWSDMGFITVVVTNKFEDANAFFSYGKDAIADGAYQPDQSRLAYKVGTFGENDVVVEERRNAEWVEEGRDAESEVEKRQDGGHLVLADQDEADGVPRRLRFMPRLG</sequence>
<name>A0A420Y3J2_9PEZI</name>
<keyword evidence="3" id="KW-1185">Reference proteome</keyword>
<evidence type="ECO:0000256" key="1">
    <source>
        <dbReference type="SAM" id="SignalP"/>
    </source>
</evidence>
<protein>
    <submittedName>
        <fullName evidence="2">Uncharacterized protein</fullName>
    </submittedName>
</protein>
<dbReference type="OrthoDB" id="3836772at2759"/>
<dbReference type="Proteomes" id="UP000275385">
    <property type="component" value="Unassembled WGS sequence"/>
</dbReference>
<dbReference type="AlphaFoldDB" id="A0A420Y3J2"/>
<organism evidence="2 3">
    <name type="scientific">Coniochaeta pulveracea</name>
    <dbReference type="NCBI Taxonomy" id="177199"/>
    <lineage>
        <taxon>Eukaryota</taxon>
        <taxon>Fungi</taxon>
        <taxon>Dikarya</taxon>
        <taxon>Ascomycota</taxon>
        <taxon>Pezizomycotina</taxon>
        <taxon>Sordariomycetes</taxon>
        <taxon>Sordariomycetidae</taxon>
        <taxon>Coniochaetales</taxon>
        <taxon>Coniochaetaceae</taxon>
        <taxon>Coniochaeta</taxon>
    </lineage>
</organism>
<feature type="signal peptide" evidence="1">
    <location>
        <begin position="1"/>
        <end position="18"/>
    </location>
</feature>
<gene>
    <name evidence="2" type="ORF">DL546_001586</name>
</gene>
<dbReference type="EMBL" id="QVQW01000056">
    <property type="protein sequence ID" value="RKU42437.1"/>
    <property type="molecule type" value="Genomic_DNA"/>
</dbReference>
<feature type="chain" id="PRO_5019199376" evidence="1">
    <location>
        <begin position="19"/>
        <end position="204"/>
    </location>
</feature>
<comment type="caution">
    <text evidence="2">The sequence shown here is derived from an EMBL/GenBank/DDBJ whole genome shotgun (WGS) entry which is preliminary data.</text>
</comment>
<proteinExistence type="predicted"/>
<evidence type="ECO:0000313" key="2">
    <source>
        <dbReference type="EMBL" id="RKU42437.1"/>
    </source>
</evidence>
<accession>A0A420Y3J2</accession>
<evidence type="ECO:0000313" key="3">
    <source>
        <dbReference type="Proteomes" id="UP000275385"/>
    </source>
</evidence>
<keyword evidence="1" id="KW-0732">Signal</keyword>
<dbReference type="STRING" id="177199.A0A420Y3J2"/>